<dbReference type="GeneID" id="27900463"/>
<keyword evidence="2" id="KW-0732">Signal</keyword>
<evidence type="ECO:0000313" key="4">
    <source>
        <dbReference type="EMBL" id="EMF16709.1"/>
    </source>
</evidence>
<dbReference type="RefSeq" id="XP_016764830.1">
    <property type="nucleotide sequence ID" value="XM_016903326.1"/>
</dbReference>
<proteinExistence type="inferred from homology"/>
<dbReference type="Pfam" id="PF05498">
    <property type="entry name" value="RALF"/>
    <property type="match status" value="1"/>
</dbReference>
<evidence type="ECO:0000256" key="3">
    <source>
        <dbReference type="ARBA" id="ARBA00023157"/>
    </source>
</evidence>
<dbReference type="PANTHER" id="PTHR39112:SF1">
    <property type="entry name" value="PROTEIN RALF-LIKE 27"/>
    <property type="match status" value="1"/>
</dbReference>
<evidence type="ECO:0000256" key="2">
    <source>
        <dbReference type="ARBA" id="ARBA00022729"/>
    </source>
</evidence>
<accession>N1QML5</accession>
<dbReference type="InterPro" id="IPR008801">
    <property type="entry name" value="RALF"/>
</dbReference>
<keyword evidence="3" id="KW-1015">Disulfide bond</keyword>
<dbReference type="PANTHER" id="PTHR39112">
    <property type="entry name" value="PROTEIN RALF-LIKE 27-RELATED"/>
    <property type="match status" value="1"/>
</dbReference>
<gene>
    <name evidence="4" type="ORF">SEPMUDRAFT_145893</name>
</gene>
<protein>
    <submittedName>
        <fullName evidence="4">Uncharacterized protein</fullName>
    </submittedName>
</protein>
<sequence length="105" mass="11831">MTATTFAIRPPLKKSLVAWWGRDGIPYNIWIDAAGASWVSDQDAFMMKNPQAVDNYIHYRSLERQPPCNAQVCYSCAKPVNPTTRPCTYYNYCKREPGAPTGGHC</sequence>
<dbReference type="OrthoDB" id="823971at2759"/>
<dbReference type="Proteomes" id="UP000016931">
    <property type="component" value="Unassembled WGS sequence"/>
</dbReference>
<dbReference type="EMBL" id="KB456260">
    <property type="protein sequence ID" value="EMF16709.1"/>
    <property type="molecule type" value="Genomic_DNA"/>
</dbReference>
<dbReference type="HOGENOM" id="CLU_2238287_0_0_1"/>
<reference evidence="4 5" key="1">
    <citation type="journal article" date="2012" name="PLoS Pathog.">
        <title>Diverse lifestyles and strategies of plant pathogenesis encoded in the genomes of eighteen Dothideomycetes fungi.</title>
        <authorList>
            <person name="Ohm R.A."/>
            <person name="Feau N."/>
            <person name="Henrissat B."/>
            <person name="Schoch C.L."/>
            <person name="Horwitz B.A."/>
            <person name="Barry K.W."/>
            <person name="Condon B.J."/>
            <person name="Copeland A.C."/>
            <person name="Dhillon B."/>
            <person name="Glaser F."/>
            <person name="Hesse C.N."/>
            <person name="Kosti I."/>
            <person name="LaButti K."/>
            <person name="Lindquist E.A."/>
            <person name="Lucas S."/>
            <person name="Salamov A.A."/>
            <person name="Bradshaw R.E."/>
            <person name="Ciuffetti L."/>
            <person name="Hamelin R.C."/>
            <person name="Kema G.H.J."/>
            <person name="Lawrence C."/>
            <person name="Scott J.A."/>
            <person name="Spatafora J.W."/>
            <person name="Turgeon B.G."/>
            <person name="de Wit P.J.G.M."/>
            <person name="Zhong S."/>
            <person name="Goodwin S.B."/>
            <person name="Grigoriev I.V."/>
        </authorList>
    </citation>
    <scope>NUCLEOTIDE SEQUENCE [LARGE SCALE GENOMIC DNA]</scope>
    <source>
        <strain evidence="4 5">SO2202</strain>
    </source>
</reference>
<dbReference type="AlphaFoldDB" id="N1QML5"/>
<comment type="similarity">
    <text evidence="1">Belongs to the plant rapid alkalinization factor (RALF) family.</text>
</comment>
<evidence type="ECO:0000313" key="5">
    <source>
        <dbReference type="Proteomes" id="UP000016931"/>
    </source>
</evidence>
<dbReference type="InterPro" id="IPR039252">
    <property type="entry name" value="RALFL27"/>
</dbReference>
<keyword evidence="5" id="KW-1185">Reference proteome</keyword>
<evidence type="ECO:0000256" key="1">
    <source>
        <dbReference type="ARBA" id="ARBA00009178"/>
    </source>
</evidence>
<dbReference type="eggNOG" id="ENOG502SGES">
    <property type="taxonomic scope" value="Eukaryota"/>
</dbReference>
<organism evidence="4 5">
    <name type="scientific">Sphaerulina musiva (strain SO2202)</name>
    <name type="common">Poplar stem canker fungus</name>
    <name type="synonym">Septoria musiva</name>
    <dbReference type="NCBI Taxonomy" id="692275"/>
    <lineage>
        <taxon>Eukaryota</taxon>
        <taxon>Fungi</taxon>
        <taxon>Dikarya</taxon>
        <taxon>Ascomycota</taxon>
        <taxon>Pezizomycotina</taxon>
        <taxon>Dothideomycetes</taxon>
        <taxon>Dothideomycetidae</taxon>
        <taxon>Mycosphaerellales</taxon>
        <taxon>Mycosphaerellaceae</taxon>
        <taxon>Sphaerulina</taxon>
    </lineage>
</organism>
<name>N1QML5_SPHMS</name>